<comment type="caution">
    <text evidence="4">The sequence shown here is derived from an EMBL/GenBank/DDBJ whole genome shotgun (WGS) entry which is preliminary data.</text>
</comment>
<dbReference type="InterPro" id="IPR001647">
    <property type="entry name" value="HTH_TetR"/>
</dbReference>
<name>A0ABU4GLP2_9CLOT</name>
<proteinExistence type="predicted"/>
<dbReference type="Proteomes" id="UP001276854">
    <property type="component" value="Unassembled WGS sequence"/>
</dbReference>
<evidence type="ECO:0000256" key="1">
    <source>
        <dbReference type="ARBA" id="ARBA00023125"/>
    </source>
</evidence>
<dbReference type="RefSeq" id="WP_318064762.1">
    <property type="nucleotide sequence ID" value="NZ_JAWONS010000216.1"/>
</dbReference>
<dbReference type="PROSITE" id="PS50977">
    <property type="entry name" value="HTH_TETR_2"/>
    <property type="match status" value="1"/>
</dbReference>
<dbReference type="Pfam" id="PF00440">
    <property type="entry name" value="TetR_N"/>
    <property type="match status" value="1"/>
</dbReference>
<gene>
    <name evidence="4" type="ORF">RZO55_13245</name>
</gene>
<reference evidence="4 5" key="1">
    <citation type="submission" date="2023-10" db="EMBL/GenBank/DDBJ databases">
        <title>A novel Glycoside Hydrolase 43-Like Enzyme from Clostrdium boliviensis is an Endo-xylanase, and a Candidate for Xylooligosaccharides Production from Different Xylan Substrates.</title>
        <authorList>
            <person name="Alvarez M.T."/>
            <person name="Rocabado-Villegas L.R."/>
            <person name="Salas-Veizaga D.M."/>
            <person name="Linares-Pasten J.A."/>
            <person name="Gudmundsdottir E.E."/>
            <person name="Hreggvidsson G.O."/>
            <person name="Adlercreutz P."/>
            <person name="Nordberg Karlsson E."/>
        </authorList>
    </citation>
    <scope>NUCLEOTIDE SEQUENCE [LARGE SCALE GENOMIC DNA]</scope>
    <source>
        <strain evidence="4 5">E-1</strain>
    </source>
</reference>
<protein>
    <submittedName>
        <fullName evidence="4">TetR/AcrR family transcriptional regulator</fullName>
    </submittedName>
</protein>
<dbReference type="SUPFAM" id="SSF46689">
    <property type="entry name" value="Homeodomain-like"/>
    <property type="match status" value="1"/>
</dbReference>
<dbReference type="Pfam" id="PF17924">
    <property type="entry name" value="TetR_C_19"/>
    <property type="match status" value="1"/>
</dbReference>
<keyword evidence="1 2" id="KW-0238">DNA-binding</keyword>
<evidence type="ECO:0000313" key="5">
    <source>
        <dbReference type="Proteomes" id="UP001276854"/>
    </source>
</evidence>
<evidence type="ECO:0000256" key="2">
    <source>
        <dbReference type="PROSITE-ProRule" id="PRU00335"/>
    </source>
</evidence>
<dbReference type="PANTHER" id="PTHR43479">
    <property type="entry name" value="ACREF/ENVCD OPERON REPRESSOR-RELATED"/>
    <property type="match status" value="1"/>
</dbReference>
<dbReference type="EMBL" id="JAWONS010000216">
    <property type="protein sequence ID" value="MDW2798542.1"/>
    <property type="molecule type" value="Genomic_DNA"/>
</dbReference>
<feature type="DNA-binding region" description="H-T-H motif" evidence="2">
    <location>
        <begin position="34"/>
        <end position="53"/>
    </location>
</feature>
<keyword evidence="5" id="KW-1185">Reference proteome</keyword>
<dbReference type="Gene3D" id="1.10.357.10">
    <property type="entry name" value="Tetracycline Repressor, domain 2"/>
    <property type="match status" value="1"/>
</dbReference>
<dbReference type="PANTHER" id="PTHR43479:SF11">
    <property type="entry name" value="ACREF_ENVCD OPERON REPRESSOR-RELATED"/>
    <property type="match status" value="1"/>
</dbReference>
<dbReference type="InterPro" id="IPR050624">
    <property type="entry name" value="HTH-type_Tx_Regulator"/>
</dbReference>
<organism evidence="4 5">
    <name type="scientific">Clostridium boliviensis</name>
    <dbReference type="NCBI Taxonomy" id="318465"/>
    <lineage>
        <taxon>Bacteria</taxon>
        <taxon>Bacillati</taxon>
        <taxon>Bacillota</taxon>
        <taxon>Clostridia</taxon>
        <taxon>Eubacteriales</taxon>
        <taxon>Clostridiaceae</taxon>
        <taxon>Clostridium</taxon>
    </lineage>
</organism>
<dbReference type="InterPro" id="IPR009057">
    <property type="entry name" value="Homeodomain-like_sf"/>
</dbReference>
<feature type="domain" description="HTH tetR-type" evidence="3">
    <location>
        <begin position="11"/>
        <end position="71"/>
    </location>
</feature>
<evidence type="ECO:0000313" key="4">
    <source>
        <dbReference type="EMBL" id="MDW2798542.1"/>
    </source>
</evidence>
<dbReference type="InterPro" id="IPR023772">
    <property type="entry name" value="DNA-bd_HTH_TetR-type_CS"/>
</dbReference>
<accession>A0ABU4GLP2</accession>
<evidence type="ECO:0000259" key="3">
    <source>
        <dbReference type="PROSITE" id="PS50977"/>
    </source>
</evidence>
<dbReference type="PROSITE" id="PS01081">
    <property type="entry name" value="HTH_TETR_1"/>
    <property type="match status" value="1"/>
</dbReference>
<sequence length="220" mass="26325">MPTQRFLHLPDLKREKIKRAAIYEFSRFSFSDVSINQIIKEADISRGSFYTYFEDKEDLLAYLLRDFQDSCKRWFFQNLELCEGNIYQVFWNAILMLIHFGREQEDFVFYRNIFLNEKLMTETSIIGFKELFYKNKKEQELIRCCFNKLDHNICPVLSAKELSDLLELLLFLVAKSMAMYFMESADIDEVLNGIKYQFKIVEEGVRQNTLKRQDRSNSNV</sequence>